<dbReference type="VEuPathDB" id="FungiDB:Bcin16g02150"/>
<feature type="region of interest" description="Disordered" evidence="1">
    <location>
        <begin position="168"/>
        <end position="196"/>
    </location>
</feature>
<dbReference type="KEGG" id="bfu:BCIN_16g02150"/>
<reference evidence="2 3" key="2">
    <citation type="journal article" date="2012" name="Eukaryot. Cell">
        <title>Genome update of Botrytis cinerea strains B05.10 and T4.</title>
        <authorList>
            <person name="Staats M."/>
            <person name="van Kan J.A."/>
        </authorList>
    </citation>
    <scope>NUCLEOTIDE SEQUENCE [LARGE SCALE GENOMIC DNA]</scope>
    <source>
        <strain evidence="2 3">B05.10</strain>
    </source>
</reference>
<dbReference type="EMBL" id="CP009820">
    <property type="protein sequence ID" value="ATZ58432.1"/>
    <property type="molecule type" value="Genomic_DNA"/>
</dbReference>
<name>A0A384K6N3_BOTFB</name>
<dbReference type="AlphaFoldDB" id="A0A384K6N3"/>
<protein>
    <submittedName>
        <fullName evidence="2">Uncharacterized protein</fullName>
    </submittedName>
</protein>
<evidence type="ECO:0000256" key="1">
    <source>
        <dbReference type="SAM" id="MobiDB-lite"/>
    </source>
</evidence>
<dbReference type="GeneID" id="5433860"/>
<evidence type="ECO:0000313" key="2">
    <source>
        <dbReference type="EMBL" id="ATZ58432.1"/>
    </source>
</evidence>
<dbReference type="Proteomes" id="UP000001798">
    <property type="component" value="Chromosome 16"/>
</dbReference>
<sequence>MAENILTFCTAEIPPETISHFIKLSQHTLESSRIWSVVRTPTSHPLGKRTRTTILPFQTGFLHASLSTLSDFVTSAPQTDGYHFSRNTFAVLDARSVEDETVVLWSRLESMPMELVEREGWDEEKKMTEWKDYRVEFRKACWVVGVLETKPGLFGEIVEKGQGTSVDGEGVLKVDTPMKGGDWEDRDDRSTDDESL</sequence>
<dbReference type="OMA" id="KACWVVG"/>
<organism evidence="2 3">
    <name type="scientific">Botryotinia fuckeliana (strain B05.10)</name>
    <name type="common">Noble rot fungus</name>
    <name type="synonym">Botrytis cinerea</name>
    <dbReference type="NCBI Taxonomy" id="332648"/>
    <lineage>
        <taxon>Eukaryota</taxon>
        <taxon>Fungi</taxon>
        <taxon>Dikarya</taxon>
        <taxon>Ascomycota</taxon>
        <taxon>Pezizomycotina</taxon>
        <taxon>Leotiomycetes</taxon>
        <taxon>Helotiales</taxon>
        <taxon>Sclerotiniaceae</taxon>
        <taxon>Botrytis</taxon>
    </lineage>
</organism>
<keyword evidence="3" id="KW-1185">Reference proteome</keyword>
<dbReference type="RefSeq" id="XP_001553352.1">
    <property type="nucleotide sequence ID" value="XM_001553302.2"/>
</dbReference>
<reference evidence="2 3" key="1">
    <citation type="journal article" date="2011" name="PLoS Genet.">
        <title>Genomic analysis of the necrotrophic fungal pathogens Sclerotinia sclerotiorum and Botrytis cinerea.</title>
        <authorList>
            <person name="Amselem J."/>
            <person name="Cuomo C.A."/>
            <person name="van Kan J.A."/>
            <person name="Viaud M."/>
            <person name="Benito E.P."/>
            <person name="Couloux A."/>
            <person name="Coutinho P.M."/>
            <person name="de Vries R.P."/>
            <person name="Dyer P.S."/>
            <person name="Fillinger S."/>
            <person name="Fournier E."/>
            <person name="Gout L."/>
            <person name="Hahn M."/>
            <person name="Kohn L."/>
            <person name="Lapalu N."/>
            <person name="Plummer K.M."/>
            <person name="Pradier J.M."/>
            <person name="Quevillon E."/>
            <person name="Sharon A."/>
            <person name="Simon A."/>
            <person name="ten Have A."/>
            <person name="Tudzynski B."/>
            <person name="Tudzynski P."/>
            <person name="Wincker P."/>
            <person name="Andrew M."/>
            <person name="Anthouard V."/>
            <person name="Beever R.E."/>
            <person name="Beffa R."/>
            <person name="Benoit I."/>
            <person name="Bouzid O."/>
            <person name="Brault B."/>
            <person name="Chen Z."/>
            <person name="Choquer M."/>
            <person name="Collemare J."/>
            <person name="Cotton P."/>
            <person name="Danchin E.G."/>
            <person name="Da Silva C."/>
            <person name="Gautier A."/>
            <person name="Giraud C."/>
            <person name="Giraud T."/>
            <person name="Gonzalez C."/>
            <person name="Grossetete S."/>
            <person name="Guldener U."/>
            <person name="Henrissat B."/>
            <person name="Howlett B.J."/>
            <person name="Kodira C."/>
            <person name="Kretschmer M."/>
            <person name="Lappartient A."/>
            <person name="Leroch M."/>
            <person name="Levis C."/>
            <person name="Mauceli E."/>
            <person name="Neuveglise C."/>
            <person name="Oeser B."/>
            <person name="Pearson M."/>
            <person name="Poulain J."/>
            <person name="Poussereau N."/>
            <person name="Quesneville H."/>
            <person name="Rascle C."/>
            <person name="Schumacher J."/>
            <person name="Segurens B."/>
            <person name="Sexton A."/>
            <person name="Silva E."/>
            <person name="Sirven C."/>
            <person name="Soanes D.M."/>
            <person name="Talbot N.J."/>
            <person name="Templeton M."/>
            <person name="Yandava C."/>
            <person name="Yarden O."/>
            <person name="Zeng Q."/>
            <person name="Rollins J.A."/>
            <person name="Lebrun M.H."/>
            <person name="Dickman M."/>
        </authorList>
    </citation>
    <scope>NUCLEOTIDE SEQUENCE [LARGE SCALE GENOMIC DNA]</scope>
    <source>
        <strain evidence="2 3">B05.10</strain>
    </source>
</reference>
<dbReference type="OrthoDB" id="4456803at2759"/>
<gene>
    <name evidence="2" type="ORF">BCIN_16g02150</name>
</gene>
<accession>A0A384K6N3</accession>
<proteinExistence type="predicted"/>
<evidence type="ECO:0000313" key="3">
    <source>
        <dbReference type="Proteomes" id="UP000001798"/>
    </source>
</evidence>
<reference evidence="2 3" key="3">
    <citation type="journal article" date="2017" name="Mol. Plant Pathol.">
        <title>A gapless genome sequence of the fungus Botrytis cinerea.</title>
        <authorList>
            <person name="Van Kan J.A."/>
            <person name="Stassen J.H."/>
            <person name="Mosbach A."/>
            <person name="Van Der Lee T.A."/>
            <person name="Faino L."/>
            <person name="Farmer A.D."/>
            <person name="Papasotiriou D.G."/>
            <person name="Zhou S."/>
            <person name="Seidl M.F."/>
            <person name="Cottam E."/>
            <person name="Edel D."/>
            <person name="Hahn M."/>
            <person name="Schwartz D.C."/>
            <person name="Dietrich R.A."/>
            <person name="Widdison S."/>
            <person name="Scalliet G."/>
        </authorList>
    </citation>
    <scope>NUCLEOTIDE SEQUENCE [LARGE SCALE GENOMIC DNA]</scope>
    <source>
        <strain evidence="2 3">B05.10</strain>
    </source>
</reference>